<dbReference type="FunFam" id="3.30.70.270:FF:000001">
    <property type="entry name" value="Diguanylate cyclase domain protein"/>
    <property type="match status" value="1"/>
</dbReference>
<dbReference type="GO" id="GO:0043709">
    <property type="term" value="P:cell adhesion involved in single-species biofilm formation"/>
    <property type="evidence" value="ECO:0007669"/>
    <property type="project" value="TreeGrafter"/>
</dbReference>
<dbReference type="Gene3D" id="3.30.70.270">
    <property type="match status" value="1"/>
</dbReference>
<comment type="catalytic activity">
    <reaction evidence="4">
        <text>2 GTP = 3',3'-c-di-GMP + 2 diphosphate</text>
        <dbReference type="Rhea" id="RHEA:24898"/>
        <dbReference type="ChEBI" id="CHEBI:33019"/>
        <dbReference type="ChEBI" id="CHEBI:37565"/>
        <dbReference type="ChEBI" id="CHEBI:58805"/>
        <dbReference type="EC" id="2.7.7.65"/>
    </reaction>
</comment>
<evidence type="ECO:0000259" key="7">
    <source>
        <dbReference type="PROSITE" id="PS50887"/>
    </source>
</evidence>
<evidence type="ECO:0000256" key="6">
    <source>
        <dbReference type="SAM" id="Phobius"/>
    </source>
</evidence>
<dbReference type="AlphaFoldDB" id="A0A7G7XEB9"/>
<feature type="region of interest" description="Disordered" evidence="5">
    <location>
        <begin position="370"/>
        <end position="390"/>
    </location>
</feature>
<keyword evidence="6" id="KW-0472">Membrane</keyword>
<dbReference type="SMART" id="SM00267">
    <property type="entry name" value="GGDEF"/>
    <property type="match status" value="1"/>
</dbReference>
<reference evidence="9" key="1">
    <citation type="journal article" date="2020" name="Microbiol. Resour. Announc.">
        <title>Complete genome sequences of four natural Pseudomonas isolates that catabolize a wide range of aromatic compounds relevant to lignin valorization.</title>
        <authorList>
            <person name="Hatmaker E.A."/>
            <person name="Presley G."/>
            <person name="Cannon O."/>
            <person name="Guss A.M."/>
            <person name="Elkins J.G."/>
        </authorList>
    </citation>
    <scope>NUCLEOTIDE SEQUENCE [LARGE SCALE GENOMIC DNA]</scope>
    <source>
        <strain evidence="9">H1F5C</strain>
    </source>
</reference>
<evidence type="ECO:0000256" key="2">
    <source>
        <dbReference type="ARBA" id="ARBA00004533"/>
    </source>
</evidence>
<dbReference type="NCBIfam" id="TIGR00254">
    <property type="entry name" value="GGDEF"/>
    <property type="match status" value="1"/>
</dbReference>
<evidence type="ECO:0000313" key="9">
    <source>
        <dbReference type="Proteomes" id="UP000515277"/>
    </source>
</evidence>
<dbReference type="CDD" id="cd01949">
    <property type="entry name" value="GGDEF"/>
    <property type="match status" value="1"/>
</dbReference>
<dbReference type="PANTHER" id="PTHR45138:SF9">
    <property type="entry name" value="DIGUANYLATE CYCLASE DGCM-RELATED"/>
    <property type="match status" value="1"/>
</dbReference>
<dbReference type="GO" id="GO:0052621">
    <property type="term" value="F:diguanylate cyclase activity"/>
    <property type="evidence" value="ECO:0007669"/>
    <property type="project" value="UniProtKB-EC"/>
</dbReference>
<evidence type="ECO:0000256" key="3">
    <source>
        <dbReference type="ARBA" id="ARBA00012528"/>
    </source>
</evidence>
<gene>
    <name evidence="8" type="ORF">GGI48_03740</name>
</gene>
<dbReference type="Pfam" id="PF05230">
    <property type="entry name" value="MASE2"/>
    <property type="match status" value="1"/>
</dbReference>
<evidence type="ECO:0000313" key="8">
    <source>
        <dbReference type="EMBL" id="QNH78314.1"/>
    </source>
</evidence>
<dbReference type="PANTHER" id="PTHR45138">
    <property type="entry name" value="REGULATORY COMPONENTS OF SENSORY TRANSDUCTION SYSTEM"/>
    <property type="match status" value="1"/>
</dbReference>
<dbReference type="Pfam" id="PF00990">
    <property type="entry name" value="GGDEF"/>
    <property type="match status" value="1"/>
</dbReference>
<dbReference type="PROSITE" id="PS50887">
    <property type="entry name" value="GGDEF"/>
    <property type="match status" value="1"/>
</dbReference>
<evidence type="ECO:0000256" key="5">
    <source>
        <dbReference type="SAM" id="MobiDB-lite"/>
    </source>
</evidence>
<feature type="transmembrane region" description="Helical" evidence="6">
    <location>
        <begin position="53"/>
        <end position="70"/>
    </location>
</feature>
<sequence>MAFCIRVARLATVQAHLSLAASFPSLDGGNLAPAQYTRGKGLSLARRLYKSRILGLGLGLLCVAAGMWPLQPAPWVWGLMLGNALVWPHLAYQWARWSRVPFRAEYRNLLVDSLLGGFWVAAMHFNPLPLATTLGMMAMNNIALGGVRFFLAGSLAQALGIGLGLWLFGSSFIAQTTPLQLYACLPMLTLYPMTLGYICYRQAATLGRHKRELLALSRTDSLTGLLNHGAWKDQLEIEFQRCKRQGRGGAIALIDIDHFKAINDTYGHVAGDGVLRQLSKILRQNLRASDQAGRYGGDEFCVILPDVPLEQAAERMEALRGRFASLGDEQSPTLQVSLSIGLAAFSPEHGEAMDWLNDADQALYVAKSGGRNNVNCHRPEQPSRRVLNPL</sequence>
<dbReference type="GO" id="GO:0005886">
    <property type="term" value="C:plasma membrane"/>
    <property type="evidence" value="ECO:0007669"/>
    <property type="project" value="UniProtKB-SubCell"/>
</dbReference>
<feature type="transmembrane region" description="Helical" evidence="6">
    <location>
        <begin position="76"/>
        <end position="94"/>
    </location>
</feature>
<dbReference type="InterPro" id="IPR043128">
    <property type="entry name" value="Rev_trsase/Diguanyl_cyclase"/>
</dbReference>
<dbReference type="Proteomes" id="UP000515277">
    <property type="component" value="Chromosome"/>
</dbReference>
<proteinExistence type="predicted"/>
<feature type="domain" description="GGDEF" evidence="7">
    <location>
        <begin position="247"/>
        <end position="379"/>
    </location>
</feature>
<keyword evidence="6" id="KW-0812">Transmembrane</keyword>
<evidence type="ECO:0000256" key="4">
    <source>
        <dbReference type="ARBA" id="ARBA00034247"/>
    </source>
</evidence>
<organism evidence="8 9">
    <name type="scientific">Pseudomonas protegens</name>
    <dbReference type="NCBI Taxonomy" id="380021"/>
    <lineage>
        <taxon>Bacteria</taxon>
        <taxon>Pseudomonadati</taxon>
        <taxon>Pseudomonadota</taxon>
        <taxon>Gammaproteobacteria</taxon>
        <taxon>Pseudomonadales</taxon>
        <taxon>Pseudomonadaceae</taxon>
        <taxon>Pseudomonas</taxon>
    </lineage>
</organism>
<comment type="subcellular location">
    <subcellularLocation>
        <location evidence="2">Cell inner membrane</location>
    </subcellularLocation>
</comment>
<dbReference type="InterPro" id="IPR029787">
    <property type="entry name" value="Nucleotide_cyclase"/>
</dbReference>
<protein>
    <recommendedName>
        <fullName evidence="3">diguanylate cyclase</fullName>
        <ecNumber evidence="3">2.7.7.65</ecNumber>
    </recommendedName>
</protein>
<feature type="transmembrane region" description="Helical" evidence="6">
    <location>
        <begin position="180"/>
        <end position="200"/>
    </location>
</feature>
<comment type="cofactor">
    <cofactor evidence="1">
        <name>Mg(2+)</name>
        <dbReference type="ChEBI" id="CHEBI:18420"/>
    </cofactor>
</comment>
<name>A0A7G7XEB9_9PSED</name>
<keyword evidence="6" id="KW-1133">Transmembrane helix</keyword>
<dbReference type="InterPro" id="IPR000160">
    <property type="entry name" value="GGDEF_dom"/>
</dbReference>
<accession>A0A7G7XEB9</accession>
<dbReference type="GO" id="GO:1902201">
    <property type="term" value="P:negative regulation of bacterial-type flagellum-dependent cell motility"/>
    <property type="evidence" value="ECO:0007669"/>
    <property type="project" value="TreeGrafter"/>
</dbReference>
<dbReference type="EC" id="2.7.7.65" evidence="3"/>
<dbReference type="EMBL" id="CP060201">
    <property type="protein sequence ID" value="QNH78314.1"/>
    <property type="molecule type" value="Genomic_DNA"/>
</dbReference>
<dbReference type="InterPro" id="IPR007894">
    <property type="entry name" value="MASE2"/>
</dbReference>
<dbReference type="InterPro" id="IPR050469">
    <property type="entry name" value="Diguanylate_Cyclase"/>
</dbReference>
<evidence type="ECO:0000256" key="1">
    <source>
        <dbReference type="ARBA" id="ARBA00001946"/>
    </source>
</evidence>
<dbReference type="SUPFAM" id="SSF55073">
    <property type="entry name" value="Nucleotide cyclase"/>
    <property type="match status" value="1"/>
</dbReference>